<dbReference type="AlphaFoldDB" id="G2XXD2"/>
<feature type="compositionally biased region" description="Basic and acidic residues" evidence="1">
    <location>
        <begin position="1"/>
        <end position="14"/>
    </location>
</feature>
<organism evidence="2 3">
    <name type="scientific">Botryotinia fuckeliana (strain T4)</name>
    <name type="common">Noble rot fungus</name>
    <name type="synonym">Botrytis cinerea</name>
    <dbReference type="NCBI Taxonomy" id="999810"/>
    <lineage>
        <taxon>Eukaryota</taxon>
        <taxon>Fungi</taxon>
        <taxon>Dikarya</taxon>
        <taxon>Ascomycota</taxon>
        <taxon>Pezizomycotina</taxon>
        <taxon>Leotiomycetes</taxon>
        <taxon>Helotiales</taxon>
        <taxon>Sclerotiniaceae</taxon>
        <taxon>Botrytis</taxon>
    </lineage>
</organism>
<protein>
    <submittedName>
        <fullName evidence="2">Uncharacterized protein</fullName>
    </submittedName>
</protein>
<dbReference type="Proteomes" id="UP000008177">
    <property type="component" value="Unplaced contigs"/>
</dbReference>
<proteinExistence type="predicted"/>
<evidence type="ECO:0000313" key="2">
    <source>
        <dbReference type="EMBL" id="CCD45210.1"/>
    </source>
</evidence>
<feature type="region of interest" description="Disordered" evidence="1">
    <location>
        <begin position="1"/>
        <end position="53"/>
    </location>
</feature>
<reference evidence="3" key="1">
    <citation type="journal article" date="2011" name="PLoS Genet.">
        <title>Genomic analysis of the necrotrophic fungal pathogens Sclerotinia sclerotiorum and Botrytis cinerea.</title>
        <authorList>
            <person name="Amselem J."/>
            <person name="Cuomo C.A."/>
            <person name="van Kan J.A."/>
            <person name="Viaud M."/>
            <person name="Benito E.P."/>
            <person name="Couloux A."/>
            <person name="Coutinho P.M."/>
            <person name="de Vries R.P."/>
            <person name="Dyer P.S."/>
            <person name="Fillinger S."/>
            <person name="Fournier E."/>
            <person name="Gout L."/>
            <person name="Hahn M."/>
            <person name="Kohn L."/>
            <person name="Lapalu N."/>
            <person name="Plummer K.M."/>
            <person name="Pradier J.M."/>
            <person name="Quevillon E."/>
            <person name="Sharon A."/>
            <person name="Simon A."/>
            <person name="ten Have A."/>
            <person name="Tudzynski B."/>
            <person name="Tudzynski P."/>
            <person name="Wincker P."/>
            <person name="Andrew M."/>
            <person name="Anthouard V."/>
            <person name="Beever R.E."/>
            <person name="Beffa R."/>
            <person name="Benoit I."/>
            <person name="Bouzid O."/>
            <person name="Brault B."/>
            <person name="Chen Z."/>
            <person name="Choquer M."/>
            <person name="Collemare J."/>
            <person name="Cotton P."/>
            <person name="Danchin E.G."/>
            <person name="Da Silva C."/>
            <person name="Gautier A."/>
            <person name="Giraud C."/>
            <person name="Giraud T."/>
            <person name="Gonzalez C."/>
            <person name="Grossetete S."/>
            <person name="Guldener U."/>
            <person name="Henrissat B."/>
            <person name="Howlett B.J."/>
            <person name="Kodira C."/>
            <person name="Kretschmer M."/>
            <person name="Lappartient A."/>
            <person name="Leroch M."/>
            <person name="Levis C."/>
            <person name="Mauceli E."/>
            <person name="Neuveglise C."/>
            <person name="Oeser B."/>
            <person name="Pearson M."/>
            <person name="Poulain J."/>
            <person name="Poussereau N."/>
            <person name="Quesneville H."/>
            <person name="Rascle C."/>
            <person name="Schumacher J."/>
            <person name="Segurens B."/>
            <person name="Sexton A."/>
            <person name="Silva E."/>
            <person name="Sirven C."/>
            <person name="Soanes D.M."/>
            <person name="Talbot N.J."/>
            <person name="Templeton M."/>
            <person name="Yandava C."/>
            <person name="Yarden O."/>
            <person name="Zeng Q."/>
            <person name="Rollins J.A."/>
            <person name="Lebrun M.H."/>
            <person name="Dickman M."/>
        </authorList>
    </citation>
    <scope>NUCLEOTIDE SEQUENCE [LARGE SCALE GENOMIC DNA]</scope>
    <source>
        <strain evidence="3">T4</strain>
    </source>
</reference>
<dbReference type="HOGENOM" id="CLU_3068368_0_0_1"/>
<dbReference type="InParanoid" id="G2XXD2"/>
<dbReference type="EMBL" id="FQ790275">
    <property type="protein sequence ID" value="CCD45210.1"/>
    <property type="molecule type" value="Genomic_DNA"/>
</dbReference>
<sequence>MGDSLDPKSTKLQDGKTTQQNNLHPCPHAIKSPLPPSDNFIISDTYPNLPIPQ</sequence>
<accession>G2XXD2</accession>
<evidence type="ECO:0000256" key="1">
    <source>
        <dbReference type="SAM" id="MobiDB-lite"/>
    </source>
</evidence>
<name>G2XXD2_BOTF4</name>
<evidence type="ECO:0000313" key="3">
    <source>
        <dbReference type="Proteomes" id="UP000008177"/>
    </source>
</evidence>
<gene>
    <name evidence="2" type="ORF">BofuT4_uP009270.1</name>
</gene>